<evidence type="ECO:0000259" key="8">
    <source>
        <dbReference type="Pfam" id="PF00317"/>
    </source>
</evidence>
<dbReference type="EMBL" id="QPFP01000030">
    <property type="protein sequence ID" value="TEB28822.1"/>
    <property type="molecule type" value="Genomic_DNA"/>
</dbReference>
<evidence type="ECO:0000256" key="6">
    <source>
        <dbReference type="RuleBase" id="RU003410"/>
    </source>
</evidence>
<evidence type="ECO:0000256" key="4">
    <source>
        <dbReference type="ARBA" id="ARBA00023116"/>
    </source>
</evidence>
<organism evidence="10 11">
    <name type="scientific">Coprinellus micaceus</name>
    <name type="common">Glistening ink-cap mushroom</name>
    <name type="synonym">Coprinus micaceus</name>
    <dbReference type="NCBI Taxonomy" id="71717"/>
    <lineage>
        <taxon>Eukaryota</taxon>
        <taxon>Fungi</taxon>
        <taxon>Dikarya</taxon>
        <taxon>Basidiomycota</taxon>
        <taxon>Agaricomycotina</taxon>
        <taxon>Agaricomycetes</taxon>
        <taxon>Agaricomycetidae</taxon>
        <taxon>Agaricales</taxon>
        <taxon>Agaricineae</taxon>
        <taxon>Psathyrellaceae</taxon>
        <taxon>Coprinellus</taxon>
    </lineage>
</organism>
<dbReference type="Proteomes" id="UP000298030">
    <property type="component" value="Unassembled WGS sequence"/>
</dbReference>
<evidence type="ECO:0000256" key="1">
    <source>
        <dbReference type="ARBA" id="ARBA00010406"/>
    </source>
</evidence>
<comment type="caution">
    <text evidence="10">The sequence shown here is derived from an EMBL/GenBank/DDBJ whole genome shotgun (WGS) entry which is preliminary data.</text>
</comment>
<dbReference type="InterPro" id="IPR000788">
    <property type="entry name" value="RNR_lg_C"/>
</dbReference>
<evidence type="ECO:0000256" key="2">
    <source>
        <dbReference type="ARBA" id="ARBA00012274"/>
    </source>
</evidence>
<feature type="domain" description="Ribonucleotide reductase large subunit N-terminal" evidence="8">
    <location>
        <begin position="142"/>
        <end position="211"/>
    </location>
</feature>
<dbReference type="SUPFAM" id="SSF51998">
    <property type="entry name" value="PFL-like glycyl radical enzymes"/>
    <property type="match status" value="1"/>
</dbReference>
<dbReference type="GO" id="GO:0005524">
    <property type="term" value="F:ATP binding"/>
    <property type="evidence" value="ECO:0007669"/>
    <property type="project" value="InterPro"/>
</dbReference>
<sequence>MTTPFACVVTRKAPLHRVRSSHRWILDKLVQIFRQRQDPETSHILSLKLVEQLAPKLYSPIQDDAVNYLLAESAYELETLDLHYGMVAALLELGIVYGKTEVSFTKAMLKARHLMNRDFMNLVIFNQSALDDMIDLRRDSYLTYPALRSLQDTFLLKDDYALYESPQHLWLRVALQTHSHDLAAVKKSYDLMSTLRYLPSSQTMVNAGRKDQTVSSHFALQTEEEDPDHIFSTLAKAARITRTGGTVSIGLQSIQAKGRTVDGLTRRGVGPVVRMLDYATRAFDKGFDSRSGTVTACTESWHADVSALLGSNGLDVHRNDKADNLHTALLLSDEFMKRVESKQKWTLFCPSDASYLARSHSSHFLRKYQQLERRNRGVRTVDAHVLWEAMVKSQIASGGPSLLFKDSLNEKSNENHVGTVQQTNACSSITQQAGADEIAVCTVRYCGPPISLQHTVGHMVLSLTRLAIGSEYPSLAAQASARDTRNIAIGVQGLADAFALMRYPYDSEEAHTLNAEIAEAIHYAALDQSCESVRTFGLYPSFKYSPLSQGRLQLDNWDHPHMSGRYDWGALREKAMKGTANALVTAYTSTSDTSTIANCSDSFEPFAGLLCDGNLHPLAMTTSARHLVQELSELGLWTEEIREQIIADHGSIKGIVAIPQTLRDRFKTVWDVDPDVLVSMSASRGPYICQSQSLSLYFKDPMPSDVSAVLFHAWKAGLKTGVHAIRTQRVHGDSPCDCSPNIEKAYSDCGGEGSCDGDGESIYSSDSLEWVEKGPLKGTGSTGTLQNPIYLHSE</sequence>
<dbReference type="EC" id="1.17.4.1" evidence="2 6"/>
<dbReference type="STRING" id="71717.A0A4Y7T5E6"/>
<dbReference type="Gene3D" id="3.20.70.20">
    <property type="match status" value="1"/>
</dbReference>
<keyword evidence="3 6" id="KW-0560">Oxidoreductase</keyword>
<feature type="domain" description="Ribonucleotide reductase large subunit C-terminal" evidence="9">
    <location>
        <begin position="215"/>
        <end position="722"/>
    </location>
</feature>
<gene>
    <name evidence="10" type="ORF">FA13DRAFT_1775784</name>
</gene>
<dbReference type="PRINTS" id="PR01183">
    <property type="entry name" value="RIBORDTASEM1"/>
</dbReference>
<dbReference type="Pfam" id="PF00317">
    <property type="entry name" value="Ribonuc_red_lgN"/>
    <property type="match status" value="1"/>
</dbReference>
<evidence type="ECO:0000259" key="9">
    <source>
        <dbReference type="Pfam" id="PF02867"/>
    </source>
</evidence>
<dbReference type="InterPro" id="IPR008926">
    <property type="entry name" value="RNR_R1-su_N"/>
</dbReference>
<evidence type="ECO:0000256" key="7">
    <source>
        <dbReference type="SAM" id="MobiDB-lite"/>
    </source>
</evidence>
<dbReference type="InterPro" id="IPR013346">
    <property type="entry name" value="NrdE_NrdA_C"/>
</dbReference>
<evidence type="ECO:0000256" key="3">
    <source>
        <dbReference type="ARBA" id="ARBA00023002"/>
    </source>
</evidence>
<proteinExistence type="inferred from homology"/>
<evidence type="ECO:0000256" key="5">
    <source>
        <dbReference type="ARBA" id="ARBA00024942"/>
    </source>
</evidence>
<dbReference type="InterPro" id="IPR039718">
    <property type="entry name" value="Rrm1"/>
</dbReference>
<dbReference type="Pfam" id="PF02867">
    <property type="entry name" value="Ribonuc_red_lgC"/>
    <property type="match status" value="1"/>
</dbReference>
<comment type="catalytic activity">
    <reaction evidence="6">
        <text>a 2'-deoxyribonucleoside 5'-diphosphate + [thioredoxin]-disulfide + H2O = a ribonucleoside 5'-diphosphate + [thioredoxin]-dithiol</text>
        <dbReference type="Rhea" id="RHEA:23252"/>
        <dbReference type="Rhea" id="RHEA-COMP:10698"/>
        <dbReference type="Rhea" id="RHEA-COMP:10700"/>
        <dbReference type="ChEBI" id="CHEBI:15377"/>
        <dbReference type="ChEBI" id="CHEBI:29950"/>
        <dbReference type="ChEBI" id="CHEBI:50058"/>
        <dbReference type="ChEBI" id="CHEBI:57930"/>
        <dbReference type="ChEBI" id="CHEBI:73316"/>
        <dbReference type="EC" id="1.17.4.1"/>
    </reaction>
</comment>
<dbReference type="GO" id="GO:0005971">
    <property type="term" value="C:ribonucleoside-diphosphate reductase complex"/>
    <property type="evidence" value="ECO:0007669"/>
    <property type="project" value="TreeGrafter"/>
</dbReference>
<dbReference type="PANTHER" id="PTHR11573:SF6">
    <property type="entry name" value="RIBONUCLEOSIDE-DIPHOSPHATE REDUCTASE LARGE SUBUNIT"/>
    <property type="match status" value="1"/>
</dbReference>
<dbReference type="InterPro" id="IPR013509">
    <property type="entry name" value="RNR_lsu_N"/>
</dbReference>
<dbReference type="AlphaFoldDB" id="A0A4Y7T5E6"/>
<dbReference type="UniPathway" id="UPA00326"/>
<accession>A0A4Y7T5E6</accession>
<feature type="region of interest" description="Disordered" evidence="7">
    <location>
        <begin position="774"/>
        <end position="794"/>
    </location>
</feature>
<evidence type="ECO:0000313" key="10">
    <source>
        <dbReference type="EMBL" id="TEB28822.1"/>
    </source>
</evidence>
<dbReference type="NCBIfam" id="TIGR02506">
    <property type="entry name" value="NrdE_NrdA"/>
    <property type="match status" value="1"/>
</dbReference>
<dbReference type="GO" id="GO:0004748">
    <property type="term" value="F:ribonucleoside-diphosphate reductase activity, thioredoxin disulfide as acceptor"/>
    <property type="evidence" value="ECO:0007669"/>
    <property type="project" value="UniProtKB-EC"/>
</dbReference>
<name>A0A4Y7T5E6_COPMI</name>
<evidence type="ECO:0000313" key="11">
    <source>
        <dbReference type="Proteomes" id="UP000298030"/>
    </source>
</evidence>
<comment type="similarity">
    <text evidence="1 6">Belongs to the ribonucleoside diphosphate reductase large chain family.</text>
</comment>
<dbReference type="SUPFAM" id="SSF48168">
    <property type="entry name" value="R1 subunit of ribonucleotide reductase, N-terminal domain"/>
    <property type="match status" value="1"/>
</dbReference>
<comment type="function">
    <text evidence="5 6">Provides the precursors necessary for DNA synthesis. Catalyzes the biosynthesis of deoxyribonucleotides from the corresponding ribonucleotides.</text>
</comment>
<protein>
    <recommendedName>
        <fullName evidence="2 6">Ribonucleoside-diphosphate reductase</fullName>
        <ecNumber evidence="2 6">1.17.4.1</ecNumber>
    </recommendedName>
</protein>
<dbReference type="OrthoDB" id="3035814at2759"/>
<reference evidence="10 11" key="1">
    <citation type="journal article" date="2019" name="Nat. Ecol. Evol.">
        <title>Megaphylogeny resolves global patterns of mushroom evolution.</title>
        <authorList>
            <person name="Varga T."/>
            <person name="Krizsan K."/>
            <person name="Foldi C."/>
            <person name="Dima B."/>
            <person name="Sanchez-Garcia M."/>
            <person name="Sanchez-Ramirez S."/>
            <person name="Szollosi G.J."/>
            <person name="Szarkandi J.G."/>
            <person name="Papp V."/>
            <person name="Albert L."/>
            <person name="Andreopoulos W."/>
            <person name="Angelini C."/>
            <person name="Antonin V."/>
            <person name="Barry K.W."/>
            <person name="Bougher N.L."/>
            <person name="Buchanan P."/>
            <person name="Buyck B."/>
            <person name="Bense V."/>
            <person name="Catcheside P."/>
            <person name="Chovatia M."/>
            <person name="Cooper J."/>
            <person name="Damon W."/>
            <person name="Desjardin D."/>
            <person name="Finy P."/>
            <person name="Geml J."/>
            <person name="Haridas S."/>
            <person name="Hughes K."/>
            <person name="Justo A."/>
            <person name="Karasinski D."/>
            <person name="Kautmanova I."/>
            <person name="Kiss B."/>
            <person name="Kocsube S."/>
            <person name="Kotiranta H."/>
            <person name="LaButti K.M."/>
            <person name="Lechner B.E."/>
            <person name="Liimatainen K."/>
            <person name="Lipzen A."/>
            <person name="Lukacs Z."/>
            <person name="Mihaltcheva S."/>
            <person name="Morgado L.N."/>
            <person name="Niskanen T."/>
            <person name="Noordeloos M.E."/>
            <person name="Ohm R.A."/>
            <person name="Ortiz-Santana B."/>
            <person name="Ovrebo C."/>
            <person name="Racz N."/>
            <person name="Riley R."/>
            <person name="Savchenko A."/>
            <person name="Shiryaev A."/>
            <person name="Soop K."/>
            <person name="Spirin V."/>
            <person name="Szebenyi C."/>
            <person name="Tomsovsky M."/>
            <person name="Tulloss R.E."/>
            <person name="Uehling J."/>
            <person name="Grigoriev I.V."/>
            <person name="Vagvolgyi C."/>
            <person name="Papp T."/>
            <person name="Martin F.M."/>
            <person name="Miettinen O."/>
            <person name="Hibbett D.S."/>
            <person name="Nagy L.G."/>
        </authorList>
    </citation>
    <scope>NUCLEOTIDE SEQUENCE [LARGE SCALE GENOMIC DNA]</scope>
    <source>
        <strain evidence="10 11">FP101781</strain>
    </source>
</reference>
<keyword evidence="4 6" id="KW-0215">Deoxyribonucleotide synthesis</keyword>
<dbReference type="PANTHER" id="PTHR11573">
    <property type="entry name" value="RIBONUCLEOSIDE-DIPHOSPHATE REDUCTASE LARGE CHAIN"/>
    <property type="match status" value="1"/>
</dbReference>
<dbReference type="GO" id="GO:0009263">
    <property type="term" value="P:deoxyribonucleotide biosynthetic process"/>
    <property type="evidence" value="ECO:0007669"/>
    <property type="project" value="UniProtKB-KW"/>
</dbReference>
<keyword evidence="11" id="KW-1185">Reference proteome</keyword>